<keyword evidence="6" id="KW-1185">Reference proteome</keyword>
<keyword evidence="1" id="KW-0646">Protease inhibitor</keyword>
<feature type="chain" id="PRO_5040244707" description="TIL domain-containing protein" evidence="3">
    <location>
        <begin position="27"/>
        <end position="298"/>
    </location>
</feature>
<dbReference type="InterPro" id="IPR036084">
    <property type="entry name" value="Ser_inhib-like_sf"/>
</dbReference>
<dbReference type="Pfam" id="PF01826">
    <property type="entry name" value="TIL"/>
    <property type="match status" value="2"/>
</dbReference>
<organism evidence="5 6">
    <name type="scientific">Psylliodes chrysocephalus</name>
    <dbReference type="NCBI Taxonomy" id="3402493"/>
    <lineage>
        <taxon>Eukaryota</taxon>
        <taxon>Metazoa</taxon>
        <taxon>Ecdysozoa</taxon>
        <taxon>Arthropoda</taxon>
        <taxon>Hexapoda</taxon>
        <taxon>Insecta</taxon>
        <taxon>Pterygota</taxon>
        <taxon>Neoptera</taxon>
        <taxon>Endopterygota</taxon>
        <taxon>Coleoptera</taxon>
        <taxon>Polyphaga</taxon>
        <taxon>Cucujiformia</taxon>
        <taxon>Chrysomeloidea</taxon>
        <taxon>Chrysomelidae</taxon>
        <taxon>Galerucinae</taxon>
        <taxon>Alticini</taxon>
        <taxon>Psylliodes</taxon>
    </lineage>
</organism>
<protein>
    <recommendedName>
        <fullName evidence="4">TIL domain-containing protein</fullName>
    </recommendedName>
</protein>
<keyword evidence="3" id="KW-0732">Signal</keyword>
<dbReference type="CDD" id="cd19941">
    <property type="entry name" value="TIL"/>
    <property type="match status" value="3"/>
</dbReference>
<evidence type="ECO:0000256" key="2">
    <source>
        <dbReference type="ARBA" id="ARBA00023157"/>
    </source>
</evidence>
<dbReference type="PANTHER" id="PTHR23259">
    <property type="entry name" value="RIDDLE"/>
    <property type="match status" value="1"/>
</dbReference>
<evidence type="ECO:0000313" key="6">
    <source>
        <dbReference type="Proteomes" id="UP001153636"/>
    </source>
</evidence>
<evidence type="ECO:0000313" key="5">
    <source>
        <dbReference type="EMBL" id="CAH1115526.1"/>
    </source>
</evidence>
<feature type="signal peptide" evidence="3">
    <location>
        <begin position="1"/>
        <end position="26"/>
    </location>
</feature>
<dbReference type="InterPro" id="IPR002919">
    <property type="entry name" value="TIL_dom"/>
</dbReference>
<keyword evidence="2" id="KW-1015">Disulfide bond</keyword>
<proteinExistence type="predicted"/>
<dbReference type="Proteomes" id="UP001153636">
    <property type="component" value="Chromosome 9"/>
</dbReference>
<gene>
    <name evidence="5" type="ORF">PSYICH_LOCUS15585</name>
</gene>
<dbReference type="AlphaFoldDB" id="A0A9P0DBX7"/>
<dbReference type="GO" id="GO:0030414">
    <property type="term" value="F:peptidase inhibitor activity"/>
    <property type="evidence" value="ECO:0007669"/>
    <property type="project" value="UniProtKB-KW"/>
</dbReference>
<evidence type="ECO:0000259" key="4">
    <source>
        <dbReference type="Pfam" id="PF01826"/>
    </source>
</evidence>
<evidence type="ECO:0000256" key="3">
    <source>
        <dbReference type="SAM" id="SignalP"/>
    </source>
</evidence>
<dbReference type="Gene3D" id="2.10.25.10">
    <property type="entry name" value="Laminin"/>
    <property type="match status" value="3"/>
</dbReference>
<dbReference type="InterPro" id="IPR051368">
    <property type="entry name" value="SerProtInhib-TIL_Domain"/>
</dbReference>
<dbReference type="OrthoDB" id="6781148at2759"/>
<feature type="domain" description="TIL" evidence="4">
    <location>
        <begin position="30"/>
        <end position="89"/>
    </location>
</feature>
<name>A0A9P0DBX7_9CUCU</name>
<sequence length="298" mass="32828">MLFTQTYLSCCLLVVVSVVNITPVYSNPQCPVHEFFNTAALKCTAEPTCQNPSPEPECGCVEDNCQQRCECNPGYIRDVYGKCIPISQCPCTECGENEVFNTCASSCDMEPTCYNRTPEVDSCCVPETIQRCECAPGYIRGPDGTCICIANCPCECGENEVFNTCASSCNIEPTCDNQTPVLDPCCVPETIQRCECAPGYVRDPSGKCICISSCPCCDPLTEVLCCTPCCEKTCQHPDGFNCRSHCNVDECVVGCVCKEHYTRDEETGKCVAVCYHKLMKHIHKPVVHHHHHLPIHVL</sequence>
<feature type="domain" description="TIL" evidence="4">
    <location>
        <begin position="156"/>
        <end position="214"/>
    </location>
</feature>
<dbReference type="SUPFAM" id="SSF57567">
    <property type="entry name" value="Serine protease inhibitors"/>
    <property type="match status" value="3"/>
</dbReference>
<accession>A0A9P0DBX7</accession>
<reference evidence="5" key="1">
    <citation type="submission" date="2022-01" db="EMBL/GenBank/DDBJ databases">
        <authorList>
            <person name="King R."/>
        </authorList>
    </citation>
    <scope>NUCLEOTIDE SEQUENCE</scope>
</reference>
<evidence type="ECO:0000256" key="1">
    <source>
        <dbReference type="ARBA" id="ARBA00022690"/>
    </source>
</evidence>
<dbReference type="PANTHER" id="PTHR23259:SF69">
    <property type="entry name" value="GEO11767P1-RELATED"/>
    <property type="match status" value="1"/>
</dbReference>
<dbReference type="EMBL" id="OV651821">
    <property type="protein sequence ID" value="CAH1115526.1"/>
    <property type="molecule type" value="Genomic_DNA"/>
</dbReference>